<evidence type="ECO:0000313" key="1">
    <source>
        <dbReference type="EMBL" id="KAF5372251.1"/>
    </source>
</evidence>
<dbReference type="Proteomes" id="UP000559256">
    <property type="component" value="Unassembled WGS sequence"/>
</dbReference>
<dbReference type="AlphaFoldDB" id="A0A8H5GWA9"/>
<dbReference type="EMBL" id="JAACJM010000006">
    <property type="protein sequence ID" value="KAF5372251.1"/>
    <property type="molecule type" value="Genomic_DNA"/>
</dbReference>
<proteinExistence type="predicted"/>
<organism evidence="1 2">
    <name type="scientific">Tetrapyrgos nigripes</name>
    <dbReference type="NCBI Taxonomy" id="182062"/>
    <lineage>
        <taxon>Eukaryota</taxon>
        <taxon>Fungi</taxon>
        <taxon>Dikarya</taxon>
        <taxon>Basidiomycota</taxon>
        <taxon>Agaricomycotina</taxon>
        <taxon>Agaricomycetes</taxon>
        <taxon>Agaricomycetidae</taxon>
        <taxon>Agaricales</taxon>
        <taxon>Marasmiineae</taxon>
        <taxon>Marasmiaceae</taxon>
        <taxon>Tetrapyrgos</taxon>
    </lineage>
</organism>
<accession>A0A8H5GWA9</accession>
<sequence>MYGVKVSCIILSKCEKVWSLASRITRGTPRFICLPFYSMSIALNRGYQPRLEHLASESEAIARRHYQSLTLSSSEDGIPPLGWWKSRSRKVKANATHGLCIGVQARETDLKTQLQLPAELVAHTISFLHDSPSTLLTCSLVSESFLYPSRSHLFYSLTFTDIDFPSPNLSRRTQTLLALLSHPLCTFSHSVKQITLHQSLNCRLTRSLLRLYGTYSTSCTKEWLKPILPFLTPMFFPNARSLELRGLTDQTIGSAAWSQFFSSSTSSSRLSDMGQFVHQITTLTLHLTNLTLFPSFHVLSTAFPLVTKVHFIDVDVCPSIRFQCTVCFPSNTRVGQTLTDSTAAAFLPSPLRSALSFLQSQPRGVVSLRLPEEWQALSITISDRSLPQSSRSKVTGRWCLELILLSNGDSDAGEEKKDSWLVVFVGGRECKR</sequence>
<gene>
    <name evidence="1" type="ORF">D9758_005108</name>
</gene>
<evidence type="ECO:0000313" key="2">
    <source>
        <dbReference type="Proteomes" id="UP000559256"/>
    </source>
</evidence>
<keyword evidence="2" id="KW-1185">Reference proteome</keyword>
<protein>
    <recommendedName>
        <fullName evidence="3">F-box domain-containing protein</fullName>
    </recommendedName>
</protein>
<name>A0A8H5GWA9_9AGAR</name>
<reference evidence="1 2" key="1">
    <citation type="journal article" date="2020" name="ISME J.">
        <title>Uncovering the hidden diversity of litter-decomposition mechanisms in mushroom-forming fungi.</title>
        <authorList>
            <person name="Floudas D."/>
            <person name="Bentzer J."/>
            <person name="Ahren D."/>
            <person name="Johansson T."/>
            <person name="Persson P."/>
            <person name="Tunlid A."/>
        </authorList>
    </citation>
    <scope>NUCLEOTIDE SEQUENCE [LARGE SCALE GENOMIC DNA]</scope>
    <source>
        <strain evidence="1 2">CBS 291.85</strain>
    </source>
</reference>
<evidence type="ECO:0008006" key="3">
    <source>
        <dbReference type="Google" id="ProtNLM"/>
    </source>
</evidence>
<comment type="caution">
    <text evidence="1">The sequence shown here is derived from an EMBL/GenBank/DDBJ whole genome shotgun (WGS) entry which is preliminary data.</text>
</comment>
<dbReference type="OrthoDB" id="2921803at2759"/>